<dbReference type="EMBL" id="BGPR01023976">
    <property type="protein sequence ID" value="GBN91616.1"/>
    <property type="molecule type" value="Genomic_DNA"/>
</dbReference>
<protein>
    <recommendedName>
        <fullName evidence="4">HTH psq-type domain-containing protein</fullName>
    </recommendedName>
</protein>
<evidence type="ECO:0008006" key="4">
    <source>
        <dbReference type="Google" id="ProtNLM"/>
    </source>
</evidence>
<name>A0A4Y2SUI3_ARAVE</name>
<comment type="caution">
    <text evidence="2">The sequence shown here is derived from an EMBL/GenBank/DDBJ whole genome shotgun (WGS) entry which is preliminary data.</text>
</comment>
<accession>A0A4Y2SUI3</accession>
<dbReference type="AlphaFoldDB" id="A0A4Y2SUI3"/>
<dbReference type="EMBL" id="BGPR01023979">
    <property type="protein sequence ID" value="GBN91621.1"/>
    <property type="molecule type" value="Genomic_DNA"/>
</dbReference>
<sequence>MQQVDAAKKYGLTQSTIATSKKKKKLTEEDANSYEINPQRKRLQVAANENTDAAVLNWFQEMMAASNGWFMCFRDLYGITQMENDDEEDDDTDPSTLYWHPRKIINQFSPYGHIFKKLHPLMMITFVH</sequence>
<dbReference type="Proteomes" id="UP000499080">
    <property type="component" value="Unassembled WGS sequence"/>
</dbReference>
<reference evidence="2 3" key="1">
    <citation type="journal article" date="2019" name="Sci. Rep.">
        <title>Orb-weaving spider Araneus ventricosus genome elucidates the spidroin gene catalogue.</title>
        <authorList>
            <person name="Kono N."/>
            <person name="Nakamura H."/>
            <person name="Ohtoshi R."/>
            <person name="Moran D.A.P."/>
            <person name="Shinohara A."/>
            <person name="Yoshida Y."/>
            <person name="Fujiwara M."/>
            <person name="Mori M."/>
            <person name="Tomita M."/>
            <person name="Arakawa K."/>
        </authorList>
    </citation>
    <scope>NUCLEOTIDE SEQUENCE [LARGE SCALE GENOMIC DNA]</scope>
</reference>
<proteinExistence type="predicted"/>
<dbReference type="OrthoDB" id="125347at2759"/>
<evidence type="ECO:0000313" key="2">
    <source>
        <dbReference type="EMBL" id="GBN91621.1"/>
    </source>
</evidence>
<evidence type="ECO:0000313" key="3">
    <source>
        <dbReference type="Proteomes" id="UP000499080"/>
    </source>
</evidence>
<organism evidence="2 3">
    <name type="scientific">Araneus ventricosus</name>
    <name type="common">Orbweaver spider</name>
    <name type="synonym">Epeira ventricosa</name>
    <dbReference type="NCBI Taxonomy" id="182803"/>
    <lineage>
        <taxon>Eukaryota</taxon>
        <taxon>Metazoa</taxon>
        <taxon>Ecdysozoa</taxon>
        <taxon>Arthropoda</taxon>
        <taxon>Chelicerata</taxon>
        <taxon>Arachnida</taxon>
        <taxon>Araneae</taxon>
        <taxon>Araneomorphae</taxon>
        <taxon>Entelegynae</taxon>
        <taxon>Araneoidea</taxon>
        <taxon>Araneidae</taxon>
        <taxon>Araneus</taxon>
    </lineage>
</organism>
<keyword evidence="3" id="KW-1185">Reference proteome</keyword>
<gene>
    <name evidence="1" type="ORF">AVEN_103122_1</name>
    <name evidence="2" type="ORF">AVEN_267608_1</name>
</gene>
<evidence type="ECO:0000313" key="1">
    <source>
        <dbReference type="EMBL" id="GBN91616.1"/>
    </source>
</evidence>